<dbReference type="InterPro" id="IPR030947">
    <property type="entry name" value="EcfA_1"/>
</dbReference>
<evidence type="ECO:0000256" key="5">
    <source>
        <dbReference type="ARBA" id="ARBA00022741"/>
    </source>
</evidence>
<dbReference type="Proteomes" id="UP000624041">
    <property type="component" value="Unassembled WGS sequence"/>
</dbReference>
<dbReference type="NCBIfam" id="TIGR04520">
    <property type="entry name" value="ECF_ATPase_1"/>
    <property type="match status" value="1"/>
</dbReference>
<evidence type="ECO:0000313" key="10">
    <source>
        <dbReference type="EMBL" id="GGN61572.1"/>
    </source>
</evidence>
<dbReference type="GO" id="GO:0005524">
    <property type="term" value="F:ATP binding"/>
    <property type="evidence" value="ECO:0007669"/>
    <property type="project" value="UniProtKB-KW"/>
</dbReference>
<dbReference type="EMBL" id="BMOS01000020">
    <property type="protein sequence ID" value="GGN61572.1"/>
    <property type="molecule type" value="Genomic_DNA"/>
</dbReference>
<evidence type="ECO:0000256" key="2">
    <source>
        <dbReference type="ARBA" id="ARBA00005417"/>
    </source>
</evidence>
<dbReference type="Pfam" id="PF00005">
    <property type="entry name" value="ABC_tran"/>
    <property type="match status" value="1"/>
</dbReference>
<evidence type="ECO:0000256" key="6">
    <source>
        <dbReference type="ARBA" id="ARBA00022840"/>
    </source>
</evidence>
<gene>
    <name evidence="10" type="primary">ecfA1</name>
    <name evidence="10" type="ORF">GCM10007971_26730</name>
</gene>
<dbReference type="GO" id="GO:0042626">
    <property type="term" value="F:ATPase-coupled transmembrane transporter activity"/>
    <property type="evidence" value="ECO:0007669"/>
    <property type="project" value="TreeGrafter"/>
</dbReference>
<dbReference type="SMART" id="SM00382">
    <property type="entry name" value="AAA"/>
    <property type="match status" value="1"/>
</dbReference>
<dbReference type="RefSeq" id="WP_188858125.1">
    <property type="nucleotide sequence ID" value="NZ_BMOS01000020.1"/>
</dbReference>
<keyword evidence="7" id="KW-1278">Translocase</keyword>
<evidence type="ECO:0000259" key="9">
    <source>
        <dbReference type="PROSITE" id="PS50893"/>
    </source>
</evidence>
<keyword evidence="11" id="KW-1185">Reference proteome</keyword>
<evidence type="ECO:0000256" key="4">
    <source>
        <dbReference type="ARBA" id="ARBA00022475"/>
    </source>
</evidence>
<proteinExistence type="inferred from homology"/>
<evidence type="ECO:0000313" key="11">
    <source>
        <dbReference type="Proteomes" id="UP000624041"/>
    </source>
</evidence>
<dbReference type="AlphaFoldDB" id="A0A917Y0A4"/>
<dbReference type="SUPFAM" id="SSF52540">
    <property type="entry name" value="P-loop containing nucleoside triphosphate hydrolases"/>
    <property type="match status" value="1"/>
</dbReference>
<feature type="domain" description="ABC transporter" evidence="9">
    <location>
        <begin position="5"/>
        <end position="240"/>
    </location>
</feature>
<keyword evidence="6 10" id="KW-0067">ATP-binding</keyword>
<dbReference type="InterPro" id="IPR015856">
    <property type="entry name" value="ABC_transpr_CbiO/EcfA_su"/>
</dbReference>
<accession>A0A917Y0A4</accession>
<dbReference type="InterPro" id="IPR003593">
    <property type="entry name" value="AAA+_ATPase"/>
</dbReference>
<evidence type="ECO:0000256" key="8">
    <source>
        <dbReference type="ARBA" id="ARBA00023136"/>
    </source>
</evidence>
<comment type="subcellular location">
    <subcellularLocation>
        <location evidence="1">Cell membrane</location>
        <topology evidence="1">Peripheral membrane protein</topology>
    </subcellularLocation>
</comment>
<dbReference type="GO" id="GO:0016887">
    <property type="term" value="F:ATP hydrolysis activity"/>
    <property type="evidence" value="ECO:0007669"/>
    <property type="project" value="InterPro"/>
</dbReference>
<keyword evidence="3" id="KW-0813">Transport</keyword>
<name>A0A917Y0A4_9BACI</name>
<organism evidence="10 11">
    <name type="scientific">Oceanobacillus indicireducens</name>
    <dbReference type="NCBI Taxonomy" id="1004261"/>
    <lineage>
        <taxon>Bacteria</taxon>
        <taxon>Bacillati</taxon>
        <taxon>Bacillota</taxon>
        <taxon>Bacilli</taxon>
        <taxon>Bacillales</taxon>
        <taxon>Bacillaceae</taxon>
        <taxon>Oceanobacillus</taxon>
    </lineage>
</organism>
<evidence type="ECO:0000256" key="3">
    <source>
        <dbReference type="ARBA" id="ARBA00022448"/>
    </source>
</evidence>
<dbReference type="FunFam" id="3.40.50.300:FF:000224">
    <property type="entry name" value="Energy-coupling factor transporter ATP-binding protein EcfA"/>
    <property type="match status" value="1"/>
</dbReference>
<evidence type="ECO:0000256" key="1">
    <source>
        <dbReference type="ARBA" id="ARBA00004202"/>
    </source>
</evidence>
<sequence length="269" mass="30524">MAPIIEVNNLTYRYDLRTETKALLSVSFTVHRGEWFAIIGNNGSGKSTLAQLLTGLLEPQQGSIFIADMEMTEKSKWEIRNRIGVVFQNPDNQFIGSTVQDDVAFGLENLNMDYKEMKKRVYEALKMVGMFEYRLYDPSHLSGGQKQRVAIAGALAMKPDVLILDEAFVMLDPRSRRELLETIHELKVSADLTVVSITHDMTEVEAADRVVVLDNGQVTNIGKPREIFTQEKELTPPLGEKLRRALAKRGANVPQSYMSREEVMCWLWK</sequence>
<keyword evidence="4" id="KW-1003">Cell membrane</keyword>
<comment type="caution">
    <text evidence="10">The sequence shown here is derived from an EMBL/GenBank/DDBJ whole genome shotgun (WGS) entry which is preliminary data.</text>
</comment>
<dbReference type="InterPro" id="IPR027417">
    <property type="entry name" value="P-loop_NTPase"/>
</dbReference>
<dbReference type="PANTHER" id="PTHR43553:SF24">
    <property type="entry name" value="ENERGY-COUPLING FACTOR TRANSPORTER ATP-BINDING PROTEIN ECFA1"/>
    <property type="match status" value="1"/>
</dbReference>
<reference evidence="10" key="2">
    <citation type="submission" date="2020-09" db="EMBL/GenBank/DDBJ databases">
        <authorList>
            <person name="Sun Q."/>
            <person name="Ohkuma M."/>
        </authorList>
    </citation>
    <scope>NUCLEOTIDE SEQUENCE</scope>
    <source>
        <strain evidence="10">JCM 17251</strain>
    </source>
</reference>
<dbReference type="Gene3D" id="3.40.50.300">
    <property type="entry name" value="P-loop containing nucleotide triphosphate hydrolases"/>
    <property type="match status" value="1"/>
</dbReference>
<dbReference type="InterPro" id="IPR017871">
    <property type="entry name" value="ABC_transporter-like_CS"/>
</dbReference>
<keyword evidence="5" id="KW-0547">Nucleotide-binding</keyword>
<keyword evidence="8" id="KW-0472">Membrane</keyword>
<dbReference type="PANTHER" id="PTHR43553">
    <property type="entry name" value="HEAVY METAL TRANSPORTER"/>
    <property type="match status" value="1"/>
</dbReference>
<comment type="similarity">
    <text evidence="2">Belongs to the ABC transporter superfamily.</text>
</comment>
<dbReference type="GO" id="GO:0015087">
    <property type="term" value="F:cobalt ion transmembrane transporter activity"/>
    <property type="evidence" value="ECO:0007669"/>
    <property type="project" value="UniProtKB-ARBA"/>
</dbReference>
<dbReference type="InterPro" id="IPR003439">
    <property type="entry name" value="ABC_transporter-like_ATP-bd"/>
</dbReference>
<dbReference type="InterPro" id="IPR050095">
    <property type="entry name" value="ECF_ABC_transporter_ATP-bd"/>
</dbReference>
<dbReference type="PROSITE" id="PS00211">
    <property type="entry name" value="ABC_TRANSPORTER_1"/>
    <property type="match status" value="1"/>
</dbReference>
<dbReference type="PROSITE" id="PS50893">
    <property type="entry name" value="ABC_TRANSPORTER_2"/>
    <property type="match status" value="1"/>
</dbReference>
<protein>
    <submittedName>
        <fullName evidence="10">Energy-coupling factor transporter ATP-binding protein EcfA1</fullName>
    </submittedName>
</protein>
<dbReference type="CDD" id="cd03225">
    <property type="entry name" value="ABC_cobalt_CbiO_domain1"/>
    <property type="match status" value="1"/>
</dbReference>
<dbReference type="NCBIfam" id="NF010167">
    <property type="entry name" value="PRK13648.1"/>
    <property type="match status" value="1"/>
</dbReference>
<evidence type="ECO:0000256" key="7">
    <source>
        <dbReference type="ARBA" id="ARBA00022967"/>
    </source>
</evidence>
<dbReference type="GO" id="GO:0043190">
    <property type="term" value="C:ATP-binding cassette (ABC) transporter complex"/>
    <property type="evidence" value="ECO:0007669"/>
    <property type="project" value="TreeGrafter"/>
</dbReference>
<reference evidence="10" key="1">
    <citation type="journal article" date="2014" name="Int. J. Syst. Evol. Microbiol.">
        <title>Complete genome sequence of Corynebacterium casei LMG S-19264T (=DSM 44701T), isolated from a smear-ripened cheese.</title>
        <authorList>
            <consortium name="US DOE Joint Genome Institute (JGI-PGF)"/>
            <person name="Walter F."/>
            <person name="Albersmeier A."/>
            <person name="Kalinowski J."/>
            <person name="Ruckert C."/>
        </authorList>
    </citation>
    <scope>NUCLEOTIDE SEQUENCE</scope>
    <source>
        <strain evidence="10">JCM 17251</strain>
    </source>
</reference>